<dbReference type="InterPro" id="IPR024078">
    <property type="entry name" value="LmbE-like_dom_sf"/>
</dbReference>
<dbReference type="Pfam" id="PF02585">
    <property type="entry name" value="PIG-L"/>
    <property type="match status" value="1"/>
</dbReference>
<accession>A0A2S6N2S6</accession>
<protein>
    <submittedName>
        <fullName evidence="1">PIG-L family deacetylase</fullName>
    </submittedName>
</protein>
<dbReference type="SUPFAM" id="SSF102588">
    <property type="entry name" value="LmbE-like"/>
    <property type="match status" value="1"/>
</dbReference>
<proteinExistence type="predicted"/>
<dbReference type="GO" id="GO:0016811">
    <property type="term" value="F:hydrolase activity, acting on carbon-nitrogen (but not peptide) bonds, in linear amides"/>
    <property type="evidence" value="ECO:0007669"/>
    <property type="project" value="TreeGrafter"/>
</dbReference>
<evidence type="ECO:0000313" key="1">
    <source>
        <dbReference type="EMBL" id="PPQ28896.1"/>
    </source>
</evidence>
<dbReference type="Gene3D" id="3.40.50.10320">
    <property type="entry name" value="LmbE-like"/>
    <property type="match status" value="1"/>
</dbReference>
<dbReference type="Proteomes" id="UP000239724">
    <property type="component" value="Unassembled WGS sequence"/>
</dbReference>
<keyword evidence="2" id="KW-1185">Reference proteome</keyword>
<dbReference type="EMBL" id="NHRY01000236">
    <property type="protein sequence ID" value="PPQ28896.1"/>
    <property type="molecule type" value="Genomic_DNA"/>
</dbReference>
<evidence type="ECO:0000313" key="2">
    <source>
        <dbReference type="Proteomes" id="UP000239724"/>
    </source>
</evidence>
<organism evidence="1 2">
    <name type="scientific">Rhodopila globiformis</name>
    <name type="common">Rhodopseudomonas globiformis</name>
    <dbReference type="NCBI Taxonomy" id="1071"/>
    <lineage>
        <taxon>Bacteria</taxon>
        <taxon>Pseudomonadati</taxon>
        <taxon>Pseudomonadota</taxon>
        <taxon>Alphaproteobacteria</taxon>
        <taxon>Acetobacterales</taxon>
        <taxon>Acetobacteraceae</taxon>
        <taxon>Rhodopila</taxon>
    </lineage>
</organism>
<dbReference type="PANTHER" id="PTHR12993:SF29">
    <property type="entry name" value="BLR3841 PROTEIN"/>
    <property type="match status" value="1"/>
</dbReference>
<sequence>MSTAADFHACWRVLPVSNLDTIIGNGTCLVLAPHPDDESLGCGGLIAACVAADRAPLVAFLTDGAGSHAGSRAYPPARLRTVRAQEAREAAAALGLPAHRLVFLEQPDTAAPHHGPAFDAVVAKLLTLVRQEAACTAIVAPWRHDPHCDHEAAAIVAAAVAGTVGIRSVAYPVWGWTLPADTALPEAPGAGWRLDVAAFLAAKRRAIQAHRSQFGGLITDDPNAFSLPADLLSIFDSPCETFLAA</sequence>
<dbReference type="PANTHER" id="PTHR12993">
    <property type="entry name" value="N-ACETYLGLUCOSAMINYL-PHOSPHATIDYLINOSITOL DE-N-ACETYLASE-RELATED"/>
    <property type="match status" value="1"/>
</dbReference>
<gene>
    <name evidence="1" type="ORF">CCS01_23245</name>
</gene>
<reference evidence="1 2" key="1">
    <citation type="journal article" date="2018" name="Arch. Microbiol.">
        <title>New insights into the metabolic potential of the phototrophic purple bacterium Rhodopila globiformis DSM 161(T) from its draft genome sequence and evidence for a vanadium-dependent nitrogenase.</title>
        <authorList>
            <person name="Imhoff J.F."/>
            <person name="Rahn T."/>
            <person name="Kunzel S."/>
            <person name="Neulinger S.C."/>
        </authorList>
    </citation>
    <scope>NUCLEOTIDE SEQUENCE [LARGE SCALE GENOMIC DNA]</scope>
    <source>
        <strain evidence="1 2">DSM 161</strain>
    </source>
</reference>
<dbReference type="InterPro" id="IPR003737">
    <property type="entry name" value="GlcNAc_PI_deacetylase-related"/>
</dbReference>
<comment type="caution">
    <text evidence="1">The sequence shown here is derived from an EMBL/GenBank/DDBJ whole genome shotgun (WGS) entry which is preliminary data.</text>
</comment>
<dbReference type="AlphaFoldDB" id="A0A2S6N2S6"/>
<dbReference type="OrthoDB" id="9790023at2"/>
<name>A0A2S6N2S6_RHOGL</name>
<dbReference type="RefSeq" id="WP_104521204.1">
    <property type="nucleotide sequence ID" value="NZ_NHRY01000236.1"/>
</dbReference>